<reference evidence="1 2" key="1">
    <citation type="submission" date="2023-03" db="EMBL/GenBank/DDBJ databases">
        <title>Bacillus Genome Sequencing.</title>
        <authorList>
            <person name="Dunlap C."/>
        </authorList>
    </citation>
    <scope>NUCLEOTIDE SEQUENCE [LARGE SCALE GENOMIC DNA]</scope>
    <source>
        <strain evidence="1 2">B-4107</strain>
    </source>
</reference>
<dbReference type="RefSeq" id="WP_328238347.1">
    <property type="nucleotide sequence ID" value="NZ_JAROAS010000040.1"/>
</dbReference>
<comment type="caution">
    <text evidence="1">The sequence shown here is derived from an EMBL/GenBank/DDBJ whole genome shotgun (WGS) entry which is preliminary data.</text>
</comment>
<evidence type="ECO:0000313" key="2">
    <source>
        <dbReference type="Proteomes" id="UP001341820"/>
    </source>
</evidence>
<name>A0ABU6NNX7_9BACI</name>
<protein>
    <submittedName>
        <fullName evidence="1">Uncharacterized protein</fullName>
    </submittedName>
</protein>
<sequence>MKSLAYYNGKYESILHSGCSEYNKSRQMAALMTDMEKQYKIPMLRNVEWEKDNRSTIALYRKISRSRSVDFE</sequence>
<dbReference type="Proteomes" id="UP001341820">
    <property type="component" value="Unassembled WGS sequence"/>
</dbReference>
<organism evidence="1 2">
    <name type="scientific">Shouchella miscanthi</name>
    <dbReference type="NCBI Taxonomy" id="2598861"/>
    <lineage>
        <taxon>Bacteria</taxon>
        <taxon>Bacillati</taxon>
        <taxon>Bacillota</taxon>
        <taxon>Bacilli</taxon>
        <taxon>Bacillales</taxon>
        <taxon>Bacillaceae</taxon>
        <taxon>Shouchella</taxon>
    </lineage>
</organism>
<evidence type="ECO:0000313" key="1">
    <source>
        <dbReference type="EMBL" id="MED4129712.1"/>
    </source>
</evidence>
<gene>
    <name evidence="1" type="ORF">P5F74_16370</name>
</gene>
<keyword evidence="2" id="KW-1185">Reference proteome</keyword>
<dbReference type="EMBL" id="JAROAS010000040">
    <property type="protein sequence ID" value="MED4129712.1"/>
    <property type="molecule type" value="Genomic_DNA"/>
</dbReference>
<proteinExistence type="predicted"/>
<accession>A0ABU6NNX7</accession>